<dbReference type="PANTHER" id="PTHR32060:SF30">
    <property type="entry name" value="CARBOXY-TERMINAL PROCESSING PROTEASE CTPA"/>
    <property type="match status" value="1"/>
</dbReference>
<dbReference type="InterPro" id="IPR005151">
    <property type="entry name" value="Tail-specific_protease"/>
</dbReference>
<name>A0ABV8XLV2_9DEIO</name>
<dbReference type="InterPro" id="IPR001478">
    <property type="entry name" value="PDZ"/>
</dbReference>
<dbReference type="Gene3D" id="3.90.226.10">
    <property type="entry name" value="2-enoyl-CoA Hydratase, Chain A, domain 1"/>
    <property type="match status" value="1"/>
</dbReference>
<dbReference type="InterPro" id="IPR036034">
    <property type="entry name" value="PDZ_sf"/>
</dbReference>
<evidence type="ECO:0000313" key="3">
    <source>
        <dbReference type="Proteomes" id="UP001595998"/>
    </source>
</evidence>
<dbReference type="SUPFAM" id="SSF52096">
    <property type="entry name" value="ClpP/crotonase"/>
    <property type="match status" value="1"/>
</dbReference>
<keyword evidence="3" id="KW-1185">Reference proteome</keyword>
<dbReference type="CDD" id="cd07562">
    <property type="entry name" value="Peptidase_S41_TRI"/>
    <property type="match status" value="1"/>
</dbReference>
<proteinExistence type="predicted"/>
<comment type="caution">
    <text evidence="2">The sequence shown here is derived from an EMBL/GenBank/DDBJ whole genome shotgun (WGS) entry which is preliminary data.</text>
</comment>
<dbReference type="PANTHER" id="PTHR32060">
    <property type="entry name" value="TAIL-SPECIFIC PROTEASE"/>
    <property type="match status" value="1"/>
</dbReference>
<evidence type="ECO:0000313" key="2">
    <source>
        <dbReference type="EMBL" id="MFC4426559.1"/>
    </source>
</evidence>
<dbReference type="SMART" id="SM00245">
    <property type="entry name" value="TSPc"/>
    <property type="match status" value="1"/>
</dbReference>
<organism evidence="2 3">
    <name type="scientific">Deinococcus navajonensis</name>
    <dbReference type="NCBI Taxonomy" id="309884"/>
    <lineage>
        <taxon>Bacteria</taxon>
        <taxon>Thermotogati</taxon>
        <taxon>Deinococcota</taxon>
        <taxon>Deinococci</taxon>
        <taxon>Deinococcales</taxon>
        <taxon>Deinococcaceae</taxon>
        <taxon>Deinococcus</taxon>
    </lineage>
</organism>
<dbReference type="EMBL" id="JBHSEH010000009">
    <property type="protein sequence ID" value="MFC4426559.1"/>
    <property type="molecule type" value="Genomic_DNA"/>
</dbReference>
<dbReference type="SUPFAM" id="SSF50156">
    <property type="entry name" value="PDZ domain-like"/>
    <property type="match status" value="1"/>
</dbReference>
<dbReference type="PROSITE" id="PS50106">
    <property type="entry name" value="PDZ"/>
    <property type="match status" value="1"/>
</dbReference>
<protein>
    <submittedName>
        <fullName evidence="2">S41 family peptidase</fullName>
    </submittedName>
</protein>
<dbReference type="InterPro" id="IPR029045">
    <property type="entry name" value="ClpP/crotonase-like_dom_sf"/>
</dbReference>
<dbReference type="SMART" id="SM00228">
    <property type="entry name" value="PDZ"/>
    <property type="match status" value="1"/>
</dbReference>
<dbReference type="Proteomes" id="UP001595998">
    <property type="component" value="Unassembled WGS sequence"/>
</dbReference>
<dbReference type="RefSeq" id="WP_380039144.1">
    <property type="nucleotide sequence ID" value="NZ_JBHSEH010000009.1"/>
</dbReference>
<gene>
    <name evidence="2" type="ORF">ACFOZ9_10065</name>
</gene>
<reference evidence="3" key="1">
    <citation type="journal article" date="2019" name="Int. J. Syst. Evol. Microbiol.">
        <title>The Global Catalogue of Microorganisms (GCM) 10K type strain sequencing project: providing services to taxonomists for standard genome sequencing and annotation.</title>
        <authorList>
            <consortium name="The Broad Institute Genomics Platform"/>
            <consortium name="The Broad Institute Genome Sequencing Center for Infectious Disease"/>
            <person name="Wu L."/>
            <person name="Ma J."/>
        </authorList>
    </citation>
    <scope>NUCLEOTIDE SEQUENCE [LARGE SCALE GENOMIC DNA]</scope>
    <source>
        <strain evidence="3">CCUG 56029</strain>
    </source>
</reference>
<dbReference type="Pfam" id="PF03572">
    <property type="entry name" value="Peptidase_S41"/>
    <property type="match status" value="1"/>
</dbReference>
<evidence type="ECO:0000259" key="1">
    <source>
        <dbReference type="PROSITE" id="PS50106"/>
    </source>
</evidence>
<accession>A0ABV8XLV2</accession>
<sequence length="447" mass="47242">MTLNNRSVHPAPGFALVGRSLRGVTLGLALLLPSAVAQNVSPAQAAFDRANALLLSEYGGLSTVDRVALRAEYQSRLDAVCAPAPTTCAVTKAYPVLEAEFTALDDRHSFFQTPEDYEEFVTSATGGNRRQFGVKLAPLDGENRVVLEVVPDSAAAEAGLQRGDVLNTLNGQPYRYSALRTARENGQPITLGVTRGTQSLTLSITARESSTRDLPRLSYLSVAGGEVGVLRIPTFLAGGGVAQRVHELVGQAQARGVQGIVVDLRGNGGGSLAECDNAVSAFVPTLTRVARSARGNTRTEVRQGARFESDRVMGAVRNPQLWSGPVAVLVDEGSASCSEFFAYEIQYAQRGPILGEETAGVGNTATRVFEVGDAALQLTILNYVKPDGTPYPQRVRPDEAHVQGEAEIRLLTQGVDSLLNAAVVALGRSPALGRVPALPMLSTPAGR</sequence>
<dbReference type="Gene3D" id="2.30.42.10">
    <property type="match status" value="1"/>
</dbReference>
<feature type="domain" description="PDZ" evidence="1">
    <location>
        <begin position="120"/>
        <end position="197"/>
    </location>
</feature>